<geneLocation type="plasmid" evidence="2">
    <name>pVC1447</name>
</geneLocation>
<protein>
    <submittedName>
        <fullName evidence="2">Uncharacterized protein</fullName>
    </submittedName>
</protein>
<reference evidence="2" key="1">
    <citation type="journal article" date="2015" name="Int. J. Antimicrob. Agents">
        <title>IncA/C plasmids harboured in serious multidrug-resistant Vibrio cholerae serogroup O139 strains in China.</title>
        <authorList>
            <person name="Wang R."/>
            <person name="Yu D."/>
            <person name="Zhu L."/>
            <person name="Li J."/>
            <person name="Yue J."/>
            <person name="Kan B."/>
        </authorList>
    </citation>
    <scope>NUCLEOTIDE SEQUENCE</scope>
    <source>
        <strain evidence="2">ICDC-1447</strain>
        <plasmid evidence="2">pVC1447</plasmid>
    </source>
</reference>
<organism evidence="2">
    <name type="scientific">Vibrio cholerae</name>
    <dbReference type="NCBI Taxonomy" id="666"/>
    <lineage>
        <taxon>Bacteria</taxon>
        <taxon>Pseudomonadati</taxon>
        <taxon>Pseudomonadota</taxon>
        <taxon>Gammaproteobacteria</taxon>
        <taxon>Vibrionales</taxon>
        <taxon>Vibrionaceae</taxon>
        <taxon>Vibrio</taxon>
    </lineage>
</organism>
<dbReference type="EMBL" id="KM083064">
    <property type="protein sequence ID" value="AIW55721.1"/>
    <property type="molecule type" value="Genomic_DNA"/>
</dbReference>
<feature type="region of interest" description="Disordered" evidence="1">
    <location>
        <begin position="1"/>
        <end position="43"/>
    </location>
</feature>
<evidence type="ECO:0000256" key="1">
    <source>
        <dbReference type="SAM" id="MobiDB-lite"/>
    </source>
</evidence>
<keyword evidence="2" id="KW-0614">Plasmid</keyword>
<name>A0A0A7DQY1_VIBCL</name>
<accession>A0A0A7DQY1</accession>
<dbReference type="AlphaFoldDB" id="A0A0A7DQY1"/>
<proteinExistence type="predicted"/>
<sequence length="69" mass="7278">MPPRTPRGGFFSPRSSIAASDDAETTRPRTSSCSIAIADDGTRSPAVATDLELASPHPTMRAGVDHRQV</sequence>
<evidence type="ECO:0000313" key="2">
    <source>
        <dbReference type="EMBL" id="AIW55721.1"/>
    </source>
</evidence>